<accession>A0A1T4NRG5</accession>
<proteinExistence type="inferred from homology"/>
<dbReference type="InterPro" id="IPR050393">
    <property type="entry name" value="MFP_Efflux_Pump"/>
</dbReference>
<protein>
    <submittedName>
        <fullName evidence="5">Multidrug resistance efflux pump</fullName>
    </submittedName>
</protein>
<dbReference type="Gene3D" id="2.40.50.100">
    <property type="match status" value="1"/>
</dbReference>
<dbReference type="AlphaFoldDB" id="A0A1T4NRG5"/>
<feature type="transmembrane region" description="Helical" evidence="3">
    <location>
        <begin position="12"/>
        <end position="32"/>
    </location>
</feature>
<dbReference type="STRING" id="1123491.SAMN02745782_01433"/>
<evidence type="ECO:0000256" key="3">
    <source>
        <dbReference type="SAM" id="Phobius"/>
    </source>
</evidence>
<evidence type="ECO:0000259" key="4">
    <source>
        <dbReference type="Pfam" id="PF25917"/>
    </source>
</evidence>
<feature type="coiled-coil region" evidence="2">
    <location>
        <begin position="84"/>
        <end position="111"/>
    </location>
</feature>
<keyword evidence="6" id="KW-1185">Reference proteome</keyword>
<dbReference type="SUPFAM" id="SSF111369">
    <property type="entry name" value="HlyD-like secretion proteins"/>
    <property type="match status" value="2"/>
</dbReference>
<dbReference type="Proteomes" id="UP000190834">
    <property type="component" value="Unassembled WGS sequence"/>
</dbReference>
<keyword evidence="3" id="KW-0472">Membrane</keyword>
<evidence type="ECO:0000256" key="2">
    <source>
        <dbReference type="SAM" id="Coils"/>
    </source>
</evidence>
<dbReference type="Gene3D" id="2.40.30.170">
    <property type="match status" value="1"/>
</dbReference>
<keyword evidence="3" id="KW-0812">Transmembrane</keyword>
<sequence length="352" mass="38743">MTPDQKFARWIKYSCTAFIGLFAYFLIADLAMPLTPQAMVTRVVTKVAPQVSGQISQLYVTNNQVVHKGDLLFELDAAPYQLAVEQAQLNLQQAIQNNAQLDAAILAAQADLQASQIIAEQKKREFTRLHTLFLRNGTSQQLRDDAQSNAIAAKANLAAAQAHLKELQVSRGEADDTNVSIRTAQNQLNKAQLNLSYTRVVAEHDGVITNLQIETGTYANAGNPLVALVGNRMDVIADFREKSLRNRTPNHPALIAFDSQPGQVFTANIRSIDAGVSAGQFDANGQLANPTESNRWVRDAQRLRLHLSLDQNTLPTLPAGAKATVQLLPDNAFFAWLARVQIHLLSVLHYIY</sequence>
<feature type="domain" description="Multidrug resistance protein MdtA-like barrel-sandwich hybrid" evidence="4">
    <location>
        <begin position="46"/>
        <end position="229"/>
    </location>
</feature>
<comment type="similarity">
    <text evidence="1">Belongs to the membrane fusion protein (MFP) (TC 8.A.1) family.</text>
</comment>
<dbReference type="RefSeq" id="WP_078925833.1">
    <property type="nucleotide sequence ID" value="NZ_FUXB01000006.1"/>
</dbReference>
<dbReference type="OrthoDB" id="8958519at2"/>
<keyword evidence="2" id="KW-0175">Coiled coil</keyword>
<dbReference type="Pfam" id="PF25917">
    <property type="entry name" value="BSH_RND"/>
    <property type="match status" value="1"/>
</dbReference>
<evidence type="ECO:0000313" key="6">
    <source>
        <dbReference type="Proteomes" id="UP000190834"/>
    </source>
</evidence>
<gene>
    <name evidence="5" type="ORF">SAMN02745782_01433</name>
</gene>
<keyword evidence="3" id="KW-1133">Transmembrane helix</keyword>
<evidence type="ECO:0000256" key="1">
    <source>
        <dbReference type="ARBA" id="ARBA00009477"/>
    </source>
</evidence>
<reference evidence="6" key="1">
    <citation type="submission" date="2017-02" db="EMBL/GenBank/DDBJ databases">
        <authorList>
            <person name="Varghese N."/>
            <person name="Submissions S."/>
        </authorList>
    </citation>
    <scope>NUCLEOTIDE SEQUENCE [LARGE SCALE GENOMIC DNA]</scope>
    <source>
        <strain evidence="6">DSM 19608</strain>
    </source>
</reference>
<dbReference type="EMBL" id="FUXB01000006">
    <property type="protein sequence ID" value="SJZ81839.1"/>
    <property type="molecule type" value="Genomic_DNA"/>
</dbReference>
<name>A0A1T4NRG5_VIBCI</name>
<dbReference type="GeneID" id="70581681"/>
<dbReference type="PANTHER" id="PTHR30367">
    <property type="entry name" value="P-HYDROXYBENZOIC ACID EFFLUX PUMP SUBUNIT AAEA-RELATED"/>
    <property type="match status" value="1"/>
</dbReference>
<dbReference type="PANTHER" id="PTHR30367:SF6">
    <property type="entry name" value="SECRETION PROTEIN-RELATED"/>
    <property type="match status" value="1"/>
</dbReference>
<organism evidence="5 6">
    <name type="scientific">Vibrio cincinnatiensis DSM 19608</name>
    <dbReference type="NCBI Taxonomy" id="1123491"/>
    <lineage>
        <taxon>Bacteria</taxon>
        <taxon>Pseudomonadati</taxon>
        <taxon>Pseudomonadota</taxon>
        <taxon>Gammaproteobacteria</taxon>
        <taxon>Vibrionales</taxon>
        <taxon>Vibrionaceae</taxon>
        <taxon>Vibrio</taxon>
    </lineage>
</organism>
<evidence type="ECO:0000313" key="5">
    <source>
        <dbReference type="EMBL" id="SJZ81839.1"/>
    </source>
</evidence>
<dbReference type="InterPro" id="IPR058625">
    <property type="entry name" value="MdtA-like_BSH"/>
</dbReference>